<name>A0AAV2NTC3_9HYME</name>
<proteinExistence type="predicted"/>
<dbReference type="EMBL" id="OZ034827">
    <property type="protein sequence ID" value="CAL1682981.1"/>
    <property type="molecule type" value="Genomic_DNA"/>
</dbReference>
<accession>A0AAV2NTC3</accession>
<evidence type="ECO:0000313" key="1">
    <source>
        <dbReference type="EMBL" id="CAL1682981.1"/>
    </source>
</evidence>
<gene>
    <name evidence="1" type="ORF">LPLAT_LOCUS8809</name>
</gene>
<organism evidence="1 2">
    <name type="scientific">Lasius platythorax</name>
    <dbReference type="NCBI Taxonomy" id="488582"/>
    <lineage>
        <taxon>Eukaryota</taxon>
        <taxon>Metazoa</taxon>
        <taxon>Ecdysozoa</taxon>
        <taxon>Arthropoda</taxon>
        <taxon>Hexapoda</taxon>
        <taxon>Insecta</taxon>
        <taxon>Pterygota</taxon>
        <taxon>Neoptera</taxon>
        <taxon>Endopterygota</taxon>
        <taxon>Hymenoptera</taxon>
        <taxon>Apocrita</taxon>
        <taxon>Aculeata</taxon>
        <taxon>Formicoidea</taxon>
        <taxon>Formicidae</taxon>
        <taxon>Formicinae</taxon>
        <taxon>Lasius</taxon>
        <taxon>Lasius</taxon>
    </lineage>
</organism>
<reference evidence="1" key="1">
    <citation type="submission" date="2024-04" db="EMBL/GenBank/DDBJ databases">
        <authorList>
            <consortium name="Molecular Ecology Group"/>
        </authorList>
    </citation>
    <scope>NUCLEOTIDE SEQUENCE</scope>
</reference>
<evidence type="ECO:0000313" key="2">
    <source>
        <dbReference type="Proteomes" id="UP001497644"/>
    </source>
</evidence>
<sequence>MGATLQPPRLALGEYSSAAAAIPVSETHFQFNAIVQNQLPRSSRNIRAKFTAESVLLARHRPNLSRSAHGSQPSILGTLTHEIIAT</sequence>
<protein>
    <submittedName>
        <fullName evidence="1">Uncharacterized protein</fullName>
    </submittedName>
</protein>
<dbReference type="Proteomes" id="UP001497644">
    <property type="component" value="Chromosome 4"/>
</dbReference>
<dbReference type="AlphaFoldDB" id="A0AAV2NTC3"/>
<keyword evidence="2" id="KW-1185">Reference proteome</keyword>